<gene>
    <name evidence="1" type="ORF">CDD81_30</name>
</gene>
<dbReference type="Gene3D" id="3.10.129.10">
    <property type="entry name" value="Hotdog Thioesterase"/>
    <property type="match status" value="1"/>
</dbReference>
<dbReference type="Proteomes" id="UP000226192">
    <property type="component" value="Unassembled WGS sequence"/>
</dbReference>
<protein>
    <submittedName>
        <fullName evidence="1">Uncharacterized protein</fullName>
    </submittedName>
</protein>
<evidence type="ECO:0000313" key="2">
    <source>
        <dbReference type="Proteomes" id="UP000226192"/>
    </source>
</evidence>
<accession>A0A2C5YIU8</accession>
<dbReference type="OrthoDB" id="4919626at2759"/>
<dbReference type="EMBL" id="NJET01000001">
    <property type="protein sequence ID" value="PHH67420.1"/>
    <property type="molecule type" value="Genomic_DNA"/>
</dbReference>
<reference evidence="1 2" key="1">
    <citation type="submission" date="2017-06" db="EMBL/GenBank/DDBJ databases">
        <title>Ant-infecting Ophiocordyceps genomes reveal a high diversity of potential behavioral manipulation genes and a possible major role for enterotoxins.</title>
        <authorList>
            <person name="De Bekker C."/>
            <person name="Evans H.C."/>
            <person name="Brachmann A."/>
            <person name="Hughes D.P."/>
        </authorList>
    </citation>
    <scope>NUCLEOTIDE SEQUENCE [LARGE SCALE GENOMIC DNA]</scope>
    <source>
        <strain evidence="1 2">Map64</strain>
    </source>
</reference>
<evidence type="ECO:0000313" key="1">
    <source>
        <dbReference type="EMBL" id="PHH67420.1"/>
    </source>
</evidence>
<proteinExistence type="predicted"/>
<organism evidence="1 2">
    <name type="scientific">Ophiocordyceps australis</name>
    <dbReference type="NCBI Taxonomy" id="1399860"/>
    <lineage>
        <taxon>Eukaryota</taxon>
        <taxon>Fungi</taxon>
        <taxon>Dikarya</taxon>
        <taxon>Ascomycota</taxon>
        <taxon>Pezizomycotina</taxon>
        <taxon>Sordariomycetes</taxon>
        <taxon>Hypocreomycetidae</taxon>
        <taxon>Hypocreales</taxon>
        <taxon>Ophiocordycipitaceae</taxon>
        <taxon>Ophiocordyceps</taxon>
    </lineage>
</organism>
<keyword evidence="2" id="KW-1185">Reference proteome</keyword>
<sequence>MPITYPDHVTVMHKFASAPQHDMYDFTLKALIFSHKYKRVAATFTETITWYNYRLKKKCLLDKHMIDMFGQTYAAQEHHRAKVTRLLEEVNNLIGEVEGSNDTQAQ</sequence>
<dbReference type="AlphaFoldDB" id="A0A2C5YIU8"/>
<name>A0A2C5YIU8_9HYPO</name>
<comment type="caution">
    <text evidence="1">The sequence shown here is derived from an EMBL/GenBank/DDBJ whole genome shotgun (WGS) entry which is preliminary data.</text>
</comment>